<evidence type="ECO:0000256" key="3">
    <source>
        <dbReference type="ARBA" id="ARBA00022801"/>
    </source>
</evidence>
<keyword evidence="10" id="KW-1185">Reference proteome</keyword>
<accession>H1HNB1</accession>
<dbReference type="GO" id="GO:0000166">
    <property type="term" value="F:nucleotide binding"/>
    <property type="evidence" value="ECO:0007669"/>
    <property type="project" value="InterPro"/>
</dbReference>
<reference evidence="9 10" key="1">
    <citation type="submission" date="2011-12" db="EMBL/GenBank/DDBJ databases">
        <title>The Genome Sequence of Prevotella maculosa OT 289.</title>
        <authorList>
            <consortium name="The Broad Institute Genome Sequencing Platform"/>
            <person name="Earl A."/>
            <person name="Ward D."/>
            <person name="Feldgarden M."/>
            <person name="Gevers D."/>
            <person name="Izard J."/>
            <person name="Blanton J.M."/>
            <person name="Mathney J."/>
            <person name="Tanner A.C."/>
            <person name="Dewhirst F.E."/>
            <person name="Young S.K."/>
            <person name="Zeng Q."/>
            <person name="Gargeya S."/>
            <person name="Fitzgerald M."/>
            <person name="Haas B."/>
            <person name="Abouelleil A."/>
            <person name="Alvarado L."/>
            <person name="Arachchi H.M."/>
            <person name="Berlin A."/>
            <person name="Chapman S.B."/>
            <person name="Gearin G."/>
            <person name="Goldberg J."/>
            <person name="Griggs A."/>
            <person name="Gujja S."/>
            <person name="Hansen M."/>
            <person name="Heiman D."/>
            <person name="Howarth C."/>
            <person name="Larimer J."/>
            <person name="Lui A."/>
            <person name="MacDonald P.J.P."/>
            <person name="McCowen C."/>
            <person name="Montmayeur A."/>
            <person name="Murphy C."/>
            <person name="Neiman D."/>
            <person name="Pearson M."/>
            <person name="Priest M."/>
            <person name="Roberts A."/>
            <person name="Saif S."/>
            <person name="Shea T."/>
            <person name="Sisk P."/>
            <person name="Stolte C."/>
            <person name="Sykes S."/>
            <person name="Wortman J."/>
            <person name="Nusbaum C."/>
            <person name="Birren B."/>
        </authorList>
    </citation>
    <scope>NUCLEOTIDE SEQUENCE [LARGE SCALE GENOMIC DNA]</scope>
    <source>
        <strain evidence="9 10">OT 289</strain>
    </source>
</reference>
<feature type="chain" id="PRO_5003551592" evidence="6">
    <location>
        <begin position="41"/>
        <end position="530"/>
    </location>
</feature>
<dbReference type="STRING" id="999422.HMPREF9944_01655"/>
<evidence type="ECO:0000259" key="8">
    <source>
        <dbReference type="Pfam" id="PF21252"/>
    </source>
</evidence>
<evidence type="ECO:0000259" key="7">
    <source>
        <dbReference type="Pfam" id="PF01408"/>
    </source>
</evidence>
<sequence>MNDKLNLIIILMKQKMPFKRNHFLKLLLCAALFLPQYVCAQFDWPYHIKDGIVKTKVPERAAGQQHVLNLKCEKLPVVRVAFIGLGMRGQMSVERWLHQEGVQIVALCDHEQSRADQANERLRKAGFPPAAVYSGAEGYKEACKRNDVDLVFIATDWDHHFPTAQFAMNNGKHVAIEVPSAMNMREIWALINLSETTRKHCMMLENCCYDFFEMNTLSMAQKGLFGEIVYAMGAYRHDLTPYWDEYWKGGAPKLGWRLDYNMKYRGDVYPTHGLGPVAQLLNLHRGDRMKTLIAMDTKSFNGRKLASKGLGQDVKDFRNGDQTATLIRTEKGKVLEIHHNTMNPQPYNRMYQITGTEGFANKYPIEGYCLTKPAMQRAGVNRTGNYEEGEDYMSKTDMATLVNKYRNPLITKYEKRAKEVGGHGGMDYIMDSRLIYCLQHGLPLDIDVYDLAEWCCLAELGSIAMDNGNLPVEVPDFTRGHWNEVQGFGYAFASTEEEKAQDEANHAFTMKLKTTAEKLWKKYDKAHAKR</sequence>
<comment type="similarity">
    <text evidence="2">Belongs to the Gfo/Idh/MocA family. Glycosyl hydrolase 109 subfamily.</text>
</comment>
<dbReference type="EMBL" id="AGEK01000028">
    <property type="protein sequence ID" value="EHO69798.1"/>
    <property type="molecule type" value="Genomic_DNA"/>
</dbReference>
<feature type="signal peptide" evidence="6">
    <location>
        <begin position="1"/>
        <end position="40"/>
    </location>
</feature>
<dbReference type="SUPFAM" id="SSF51735">
    <property type="entry name" value="NAD(P)-binding Rossmann-fold domains"/>
    <property type="match status" value="1"/>
</dbReference>
<gene>
    <name evidence="9" type="ORF">HMPREF9944_01655</name>
</gene>
<keyword evidence="3" id="KW-0378">Hydrolase</keyword>
<dbReference type="Pfam" id="PF21252">
    <property type="entry name" value="Glyco_hydro_109_C"/>
    <property type="match status" value="1"/>
</dbReference>
<dbReference type="InterPro" id="IPR000683">
    <property type="entry name" value="Gfo/Idh/MocA-like_OxRdtase_N"/>
</dbReference>
<dbReference type="InterPro" id="IPR049303">
    <property type="entry name" value="Glyco_hydro_109_C"/>
</dbReference>
<feature type="domain" description="Gfo/Idh/MocA-like oxidoreductase N-terminal" evidence="7">
    <location>
        <begin position="78"/>
        <end position="202"/>
    </location>
</feature>
<keyword evidence="4" id="KW-0520">NAD</keyword>
<evidence type="ECO:0000256" key="6">
    <source>
        <dbReference type="SAM" id="SignalP"/>
    </source>
</evidence>
<dbReference type="SUPFAM" id="SSF55347">
    <property type="entry name" value="Glyceraldehyde-3-phosphate dehydrogenase-like, C-terminal domain"/>
    <property type="match status" value="1"/>
</dbReference>
<evidence type="ECO:0000313" key="9">
    <source>
        <dbReference type="EMBL" id="EHO69798.1"/>
    </source>
</evidence>
<feature type="domain" description="Glycosyl hydrolase 109 C-terminal" evidence="8">
    <location>
        <begin position="214"/>
        <end position="364"/>
    </location>
</feature>
<dbReference type="PANTHER" id="PTHR43818">
    <property type="entry name" value="BCDNA.GH03377"/>
    <property type="match status" value="1"/>
</dbReference>
<dbReference type="Proteomes" id="UP000003167">
    <property type="component" value="Unassembled WGS sequence"/>
</dbReference>
<comment type="caution">
    <text evidence="9">The sequence shown here is derived from an EMBL/GenBank/DDBJ whole genome shotgun (WGS) entry which is preliminary data.</text>
</comment>
<dbReference type="Gene3D" id="3.40.50.720">
    <property type="entry name" value="NAD(P)-binding Rossmann-like Domain"/>
    <property type="match status" value="1"/>
</dbReference>
<organism evidence="9 10">
    <name type="scientific">Segatella maculosa OT 289</name>
    <dbReference type="NCBI Taxonomy" id="999422"/>
    <lineage>
        <taxon>Bacteria</taxon>
        <taxon>Pseudomonadati</taxon>
        <taxon>Bacteroidota</taxon>
        <taxon>Bacteroidia</taxon>
        <taxon>Bacteroidales</taxon>
        <taxon>Prevotellaceae</taxon>
        <taxon>Segatella</taxon>
    </lineage>
</organism>
<keyword evidence="5" id="KW-0326">Glycosidase</keyword>
<dbReference type="GO" id="GO:0016798">
    <property type="term" value="F:hydrolase activity, acting on glycosyl bonds"/>
    <property type="evidence" value="ECO:0007669"/>
    <property type="project" value="UniProtKB-KW"/>
</dbReference>
<proteinExistence type="inferred from homology"/>
<dbReference type="Pfam" id="PF01408">
    <property type="entry name" value="GFO_IDH_MocA"/>
    <property type="match status" value="1"/>
</dbReference>
<dbReference type="PATRIC" id="fig|999422.3.peg.1737"/>
<dbReference type="Gene3D" id="3.30.360.10">
    <property type="entry name" value="Dihydrodipicolinate Reductase, domain 2"/>
    <property type="match status" value="1"/>
</dbReference>
<name>H1HNB1_9BACT</name>
<keyword evidence="6" id="KW-0732">Signal</keyword>
<evidence type="ECO:0000256" key="2">
    <source>
        <dbReference type="ARBA" id="ARBA00009329"/>
    </source>
</evidence>
<dbReference type="PANTHER" id="PTHR43818:SF1">
    <property type="entry name" value="GLYCOSYL HYDROLASE FAMILY 109 PROTEIN"/>
    <property type="match status" value="1"/>
</dbReference>
<dbReference type="AlphaFoldDB" id="H1HNB1"/>
<evidence type="ECO:0000256" key="4">
    <source>
        <dbReference type="ARBA" id="ARBA00023027"/>
    </source>
</evidence>
<dbReference type="InterPro" id="IPR036291">
    <property type="entry name" value="NAD(P)-bd_dom_sf"/>
</dbReference>
<comment type="cofactor">
    <cofactor evidence="1">
        <name>NAD(+)</name>
        <dbReference type="ChEBI" id="CHEBI:57540"/>
    </cofactor>
</comment>
<evidence type="ECO:0000256" key="1">
    <source>
        <dbReference type="ARBA" id="ARBA00001911"/>
    </source>
</evidence>
<evidence type="ECO:0000313" key="10">
    <source>
        <dbReference type="Proteomes" id="UP000003167"/>
    </source>
</evidence>
<dbReference type="InterPro" id="IPR050463">
    <property type="entry name" value="Gfo/Idh/MocA_oxidrdct_glycsds"/>
</dbReference>
<protein>
    <submittedName>
        <fullName evidence="9">Uncharacterized protein</fullName>
    </submittedName>
</protein>
<evidence type="ECO:0000256" key="5">
    <source>
        <dbReference type="ARBA" id="ARBA00023295"/>
    </source>
</evidence>
<dbReference type="HOGENOM" id="CLU_046965_0_0_10"/>